<dbReference type="Gene3D" id="2.40.50.100">
    <property type="match status" value="1"/>
</dbReference>
<protein>
    <recommendedName>
        <fullName evidence="4">Dihydrolipoamide acetyltransferase component of pyruvate dehydrogenase complex</fullName>
        <ecNumber evidence="4">2.3.1.-</ecNumber>
    </recommendedName>
</protein>
<dbReference type="Proteomes" id="UP000054560">
    <property type="component" value="Unassembled WGS sequence"/>
</dbReference>
<dbReference type="PROSITE" id="PS51826">
    <property type="entry name" value="PSBD"/>
    <property type="match status" value="1"/>
</dbReference>
<dbReference type="InterPro" id="IPR045257">
    <property type="entry name" value="E2/Pdx1"/>
</dbReference>
<dbReference type="GO" id="GO:0006086">
    <property type="term" value="P:pyruvate decarboxylation to acetyl-CoA"/>
    <property type="evidence" value="ECO:0007669"/>
    <property type="project" value="InterPro"/>
</dbReference>
<dbReference type="InterPro" id="IPR036625">
    <property type="entry name" value="E3-bd_dom_sf"/>
</dbReference>
<keyword evidence="2 4" id="KW-0450">Lipoyl</keyword>
<dbReference type="RefSeq" id="XP_014160183.1">
    <property type="nucleotide sequence ID" value="XM_014304708.1"/>
</dbReference>
<dbReference type="InterPro" id="IPR003016">
    <property type="entry name" value="2-oxoA_DH_lipoyl-BS"/>
</dbReference>
<evidence type="ECO:0000259" key="7">
    <source>
        <dbReference type="PROSITE" id="PS51826"/>
    </source>
</evidence>
<keyword evidence="4" id="KW-0808">Transferase</keyword>
<evidence type="ECO:0000256" key="1">
    <source>
        <dbReference type="ARBA" id="ARBA00007317"/>
    </source>
</evidence>
<dbReference type="PROSITE" id="PS00189">
    <property type="entry name" value="LIPOYL"/>
    <property type="match status" value="1"/>
</dbReference>
<dbReference type="FunFam" id="2.40.50.100:FF:000010">
    <property type="entry name" value="Acetyltransferase component of pyruvate dehydrogenase complex"/>
    <property type="match status" value="1"/>
</dbReference>
<dbReference type="SUPFAM" id="SSF51230">
    <property type="entry name" value="Single hybrid motif"/>
    <property type="match status" value="1"/>
</dbReference>
<evidence type="ECO:0000313" key="8">
    <source>
        <dbReference type="EMBL" id="KNC86281.1"/>
    </source>
</evidence>
<dbReference type="Pfam" id="PF00198">
    <property type="entry name" value="2-oxoacid_dh"/>
    <property type="match status" value="1"/>
</dbReference>
<feature type="region of interest" description="Disordered" evidence="5">
    <location>
        <begin position="218"/>
        <end position="248"/>
    </location>
</feature>
<dbReference type="Pfam" id="PF02817">
    <property type="entry name" value="E3_binding"/>
    <property type="match status" value="1"/>
</dbReference>
<dbReference type="InterPro" id="IPR023213">
    <property type="entry name" value="CAT-like_dom_sf"/>
</dbReference>
<dbReference type="Gene3D" id="3.30.559.10">
    <property type="entry name" value="Chloramphenicol acetyltransferase-like domain"/>
    <property type="match status" value="1"/>
</dbReference>
<accession>A0A0L0GBK9</accession>
<dbReference type="CDD" id="cd06849">
    <property type="entry name" value="lipoyl_domain"/>
    <property type="match status" value="1"/>
</dbReference>
<dbReference type="GeneID" id="25902047"/>
<evidence type="ECO:0000256" key="2">
    <source>
        <dbReference type="ARBA" id="ARBA00022823"/>
    </source>
</evidence>
<sequence length="477" mass="50081">MMQSVLLGVRRGANAYRSIPSTQQSQWRGAVGMGVVYTREYVTKVVMPALSPTMTEGVISKWCIEEGESIEAGDVLFEMETDKATMEVESNNDGILAKILVPASTDVKTPVNKNVALMVEEGEDWKNVEIPADDDAGASSEAPAEKASESAEAPAPAQSSGGGDDDSHAATRSTLLPSVAQLVQKHNLNVAEIPATGPKGHLLKGDVLNFLETGQKVGAQSSSGSSQAAPSTASKSAPAKSAAPAADAEYEDLPVSNMRKIIGSRLLESKTTIPHTYMTLECDLTNVAKMRANLKEQGVKVSVNDFVVKACAAAISEVPGVNCQLQKDGAIKENDSIGISVAVATPTGLITPIVTQANGRSVRSISGAIKELAGRAKAGKLQPKEYQGGSFSVSNLGMFGVAEFAAVINPPQAAIMAVGGGRKVFKAGEAVDGIPTYVPAELMTCRLSYDERVIDSETMAKFCDQFTANMEDPLNMI</sequence>
<dbReference type="Gene3D" id="4.10.320.10">
    <property type="entry name" value="E3-binding domain"/>
    <property type="match status" value="1"/>
</dbReference>
<evidence type="ECO:0000256" key="4">
    <source>
        <dbReference type="RuleBase" id="RU003423"/>
    </source>
</evidence>
<dbReference type="EMBL" id="KQ241659">
    <property type="protein sequence ID" value="KNC86281.1"/>
    <property type="molecule type" value="Genomic_DNA"/>
</dbReference>
<feature type="compositionally biased region" description="Low complexity" evidence="5">
    <location>
        <begin position="150"/>
        <end position="159"/>
    </location>
</feature>
<dbReference type="GO" id="GO:0045254">
    <property type="term" value="C:pyruvate dehydrogenase complex"/>
    <property type="evidence" value="ECO:0007669"/>
    <property type="project" value="InterPro"/>
</dbReference>
<dbReference type="PROSITE" id="PS50968">
    <property type="entry name" value="BIOTINYL_LIPOYL"/>
    <property type="match status" value="1"/>
</dbReference>
<proteinExistence type="inferred from homology"/>
<dbReference type="InterPro" id="IPR004167">
    <property type="entry name" value="PSBD"/>
</dbReference>
<dbReference type="SUPFAM" id="SSF52777">
    <property type="entry name" value="CoA-dependent acyltransferases"/>
    <property type="match status" value="1"/>
</dbReference>
<reference evidence="8 9" key="1">
    <citation type="submission" date="2011-02" db="EMBL/GenBank/DDBJ databases">
        <title>The Genome Sequence of Sphaeroforma arctica JP610.</title>
        <authorList>
            <consortium name="The Broad Institute Genome Sequencing Platform"/>
            <person name="Russ C."/>
            <person name="Cuomo C."/>
            <person name="Young S.K."/>
            <person name="Zeng Q."/>
            <person name="Gargeya S."/>
            <person name="Alvarado L."/>
            <person name="Berlin A."/>
            <person name="Chapman S.B."/>
            <person name="Chen Z."/>
            <person name="Freedman E."/>
            <person name="Gellesch M."/>
            <person name="Goldberg J."/>
            <person name="Griggs A."/>
            <person name="Gujja S."/>
            <person name="Heilman E."/>
            <person name="Heiman D."/>
            <person name="Howarth C."/>
            <person name="Mehta T."/>
            <person name="Neiman D."/>
            <person name="Pearson M."/>
            <person name="Roberts A."/>
            <person name="Saif S."/>
            <person name="Shea T."/>
            <person name="Shenoy N."/>
            <person name="Sisk P."/>
            <person name="Stolte C."/>
            <person name="Sykes S."/>
            <person name="White J."/>
            <person name="Yandava C."/>
            <person name="Burger G."/>
            <person name="Gray M.W."/>
            <person name="Holland P.W.H."/>
            <person name="King N."/>
            <person name="Lang F.B.F."/>
            <person name="Roger A.J."/>
            <person name="Ruiz-Trillo I."/>
            <person name="Haas B."/>
            <person name="Nusbaum C."/>
            <person name="Birren B."/>
        </authorList>
    </citation>
    <scope>NUCLEOTIDE SEQUENCE [LARGE SCALE GENOMIC DNA]</scope>
    <source>
        <strain evidence="8 9">JP610</strain>
    </source>
</reference>
<feature type="domain" description="Peripheral subunit-binding (PSBD)" evidence="7">
    <location>
        <begin position="174"/>
        <end position="211"/>
    </location>
</feature>
<dbReference type="PANTHER" id="PTHR23151">
    <property type="entry name" value="DIHYDROLIPOAMIDE ACETYL/SUCCINYL-TRANSFERASE-RELATED"/>
    <property type="match status" value="1"/>
</dbReference>
<dbReference type="STRING" id="667725.A0A0L0GBK9"/>
<dbReference type="eggNOG" id="KOG0557">
    <property type="taxonomic scope" value="Eukaryota"/>
</dbReference>
<dbReference type="GO" id="GO:0016746">
    <property type="term" value="F:acyltransferase activity"/>
    <property type="evidence" value="ECO:0007669"/>
    <property type="project" value="UniProtKB-KW"/>
</dbReference>
<dbReference type="Pfam" id="PF00364">
    <property type="entry name" value="Biotin_lipoyl"/>
    <property type="match status" value="1"/>
</dbReference>
<feature type="compositionally biased region" description="Low complexity" evidence="5">
    <location>
        <begin position="218"/>
        <end position="247"/>
    </location>
</feature>
<comment type="cofactor">
    <cofactor evidence="4">
        <name>(R)-lipoate</name>
        <dbReference type="ChEBI" id="CHEBI:83088"/>
    </cofactor>
</comment>
<evidence type="ECO:0000256" key="3">
    <source>
        <dbReference type="ARBA" id="ARBA00022946"/>
    </source>
</evidence>
<comment type="similarity">
    <text evidence="1 4">Belongs to the 2-oxoacid dehydrogenase family.</text>
</comment>
<feature type="domain" description="Lipoyl-binding" evidence="6">
    <location>
        <begin position="42"/>
        <end position="121"/>
    </location>
</feature>
<keyword evidence="9" id="KW-1185">Reference proteome</keyword>
<keyword evidence="3" id="KW-0809">Transit peptide</keyword>
<dbReference type="SUPFAM" id="SSF47005">
    <property type="entry name" value="Peripheral subunit-binding domain of 2-oxo acid dehydrogenase complex"/>
    <property type="match status" value="1"/>
</dbReference>
<dbReference type="AlphaFoldDB" id="A0A0L0GBK9"/>
<keyword evidence="4" id="KW-0012">Acyltransferase</keyword>
<dbReference type="InterPro" id="IPR001078">
    <property type="entry name" value="2-oxoacid_DH_actylTfrase"/>
</dbReference>
<dbReference type="PANTHER" id="PTHR23151:SF90">
    <property type="entry name" value="DIHYDROLIPOYLLYSINE-RESIDUE ACETYLTRANSFERASE COMPONENT OF PYRUVATE DEHYDROGENASE COMPLEX, MITOCHONDRIAL-RELATED"/>
    <property type="match status" value="1"/>
</dbReference>
<dbReference type="InterPro" id="IPR000089">
    <property type="entry name" value="Biotin_lipoyl"/>
</dbReference>
<dbReference type="InterPro" id="IPR011053">
    <property type="entry name" value="Single_hybrid_motif"/>
</dbReference>
<dbReference type="OrthoDB" id="537444at2759"/>
<feature type="region of interest" description="Disordered" evidence="5">
    <location>
        <begin position="126"/>
        <end position="170"/>
    </location>
</feature>
<name>A0A0L0GBK9_9EUKA</name>
<gene>
    <name evidence="8" type="ORF">SARC_01543</name>
</gene>
<evidence type="ECO:0000256" key="5">
    <source>
        <dbReference type="SAM" id="MobiDB-lite"/>
    </source>
</evidence>
<evidence type="ECO:0000313" key="9">
    <source>
        <dbReference type="Proteomes" id="UP000054560"/>
    </source>
</evidence>
<evidence type="ECO:0000259" key="6">
    <source>
        <dbReference type="PROSITE" id="PS50968"/>
    </source>
</evidence>
<dbReference type="GO" id="GO:0005739">
    <property type="term" value="C:mitochondrion"/>
    <property type="evidence" value="ECO:0007669"/>
    <property type="project" value="TreeGrafter"/>
</dbReference>
<dbReference type="EC" id="2.3.1.-" evidence="4"/>
<organism evidence="8 9">
    <name type="scientific">Sphaeroforma arctica JP610</name>
    <dbReference type="NCBI Taxonomy" id="667725"/>
    <lineage>
        <taxon>Eukaryota</taxon>
        <taxon>Ichthyosporea</taxon>
        <taxon>Ichthyophonida</taxon>
        <taxon>Sphaeroforma</taxon>
    </lineage>
</organism>